<proteinExistence type="predicted"/>
<feature type="compositionally biased region" description="Low complexity" evidence="3">
    <location>
        <begin position="1"/>
        <end position="20"/>
    </location>
</feature>
<feature type="region of interest" description="Disordered" evidence="3">
    <location>
        <begin position="1"/>
        <end position="37"/>
    </location>
</feature>
<keyword evidence="1" id="KW-0808">Transferase</keyword>
<name>A0A077F7J7_9PSED</name>
<evidence type="ECO:0000313" key="5">
    <source>
        <dbReference type="EMBL" id="AIL61507.1"/>
    </source>
</evidence>
<dbReference type="HOGENOM" id="CLU_017387_3_0_6"/>
<evidence type="ECO:0000256" key="3">
    <source>
        <dbReference type="SAM" id="MobiDB-lite"/>
    </source>
</evidence>
<evidence type="ECO:0000256" key="1">
    <source>
        <dbReference type="ARBA" id="ARBA00022679"/>
    </source>
</evidence>
<dbReference type="Pfam" id="PF07167">
    <property type="entry name" value="PhaC_N"/>
    <property type="match status" value="1"/>
</dbReference>
<dbReference type="GO" id="GO:0042619">
    <property type="term" value="P:poly-hydroxybutyrate biosynthetic process"/>
    <property type="evidence" value="ECO:0007669"/>
    <property type="project" value="InterPro"/>
</dbReference>
<protein>
    <submittedName>
        <fullName evidence="5">Poly(3-hydroxyalkanoate) synthetase</fullName>
    </submittedName>
</protein>
<dbReference type="KEGG" id="palk:PSAKL28_22940"/>
<dbReference type="PANTHER" id="PTHR36837">
    <property type="entry name" value="POLY(3-HYDROXYALKANOATE) POLYMERASE SUBUNIT PHAC"/>
    <property type="match status" value="1"/>
</dbReference>
<evidence type="ECO:0000256" key="2">
    <source>
        <dbReference type="ARBA" id="ARBA00023315"/>
    </source>
</evidence>
<dbReference type="RefSeq" id="WP_038610372.1">
    <property type="nucleotide sequence ID" value="NZ_CP009048.1"/>
</dbReference>
<dbReference type="InterPro" id="IPR051321">
    <property type="entry name" value="PHA/PHB_synthase"/>
</dbReference>
<feature type="domain" description="Poly-beta-hydroxybutyrate polymerase N-terminal" evidence="4">
    <location>
        <begin position="107"/>
        <end position="276"/>
    </location>
</feature>
<dbReference type="InterPro" id="IPR010941">
    <property type="entry name" value="PhaC_N"/>
</dbReference>
<dbReference type="GO" id="GO:0016746">
    <property type="term" value="F:acyltransferase activity"/>
    <property type="evidence" value="ECO:0007669"/>
    <property type="project" value="UniProtKB-KW"/>
</dbReference>
<keyword evidence="2" id="KW-0012">Acyltransferase</keyword>
<reference evidence="5 6" key="1">
    <citation type="submission" date="2014-07" db="EMBL/GenBank/DDBJ databases">
        <authorList>
            <person name="Lee K."/>
            <person name="Lim J.Y."/>
            <person name="Hwang I."/>
        </authorList>
    </citation>
    <scope>NUCLEOTIDE SEQUENCE [LARGE SCALE GENOMIC DNA]</scope>
    <source>
        <strain evidence="5 6">KL28</strain>
    </source>
</reference>
<dbReference type="SUPFAM" id="SSF53474">
    <property type="entry name" value="alpha/beta-Hydrolases"/>
    <property type="match status" value="1"/>
</dbReference>
<organism evidence="5 6">
    <name type="scientific">Pseudomonas alkylphenolica</name>
    <dbReference type="NCBI Taxonomy" id="237609"/>
    <lineage>
        <taxon>Bacteria</taxon>
        <taxon>Pseudomonadati</taxon>
        <taxon>Pseudomonadota</taxon>
        <taxon>Gammaproteobacteria</taxon>
        <taxon>Pseudomonadales</taxon>
        <taxon>Pseudomonadaceae</taxon>
        <taxon>Pseudomonas</taxon>
    </lineage>
</organism>
<dbReference type="Gene3D" id="3.40.50.1820">
    <property type="entry name" value="alpha/beta hydrolase"/>
    <property type="match status" value="1"/>
</dbReference>
<dbReference type="InterPro" id="IPR029058">
    <property type="entry name" value="AB_hydrolase_fold"/>
</dbReference>
<dbReference type="AlphaFoldDB" id="A0A077F7J7"/>
<accession>A0A077F7J7</accession>
<dbReference type="PANTHER" id="PTHR36837:SF5">
    <property type="entry name" value="POLY-3-HYDROXYBUTYRATE SYNTHASE"/>
    <property type="match status" value="1"/>
</dbReference>
<evidence type="ECO:0000259" key="4">
    <source>
        <dbReference type="Pfam" id="PF07167"/>
    </source>
</evidence>
<dbReference type="OrthoDB" id="7208816at2"/>
<dbReference type="EMBL" id="CP009048">
    <property type="protein sequence ID" value="AIL61507.1"/>
    <property type="molecule type" value="Genomic_DNA"/>
</dbReference>
<evidence type="ECO:0000313" key="6">
    <source>
        <dbReference type="Proteomes" id="UP000028931"/>
    </source>
</evidence>
<dbReference type="Proteomes" id="UP000028931">
    <property type="component" value="Chromosome"/>
</dbReference>
<dbReference type="eggNOG" id="COG3243">
    <property type="taxonomic scope" value="Bacteria"/>
</dbReference>
<sequence>MSRSTRTTETATPTRRPPATGRKRRPRKNVDLPDSTQQQELIGTAANQTLAGNPLVSVRAADLASSAGYLLKAVGTSPLKVGAHLGGYLKAMRGIIGGNSSIAPDPKDKRFTDPAWQSNAFLRALLQSYLAGQNELTRFIESTDLAPQEKSRARFVAALLADAMAPSNSPLTNPAALRKLVDTGGMSLARGLRQFGDDMLNNRGLPKQVDSTPFKVGENIATAKGQVVFRNEMFELLQFAPTTENVYARPLVMSPPQINKYYAIDLSPEKSLIKWIQDSGVNLFVISWRNPTREHRDWGLSDYALCLDQAVDVARRITGSPDVNMWGSCSGGITLAAYLGWLAARGEGHKVANTSWAVCVLDMPSALGDTTLGLFTTPSALRAAKASSRRKGVLSGQGMASMFAWMRPNDLIWNYWVNNYLLGNKPPAFDILAWNNDTTRLPAQLHADYLDLIQQNPYSNPGTLEIAGESIDMNQVQVGAYVVGGTTDHITPWQGCYGTARLFGEDTTYVLSNAGHLQSLVNPPGNPKSFYYAAPAAAETPDTWLQNAGERQQGSWWPHWREWIGQRSGDSLPAPKKLGSRKYPPLCPAPGTYVMER</sequence>
<gene>
    <name evidence="5" type="ORF">PSAKL28_22940</name>
</gene>